<dbReference type="RefSeq" id="WP_217481308.1">
    <property type="nucleotide sequence ID" value="NZ_JARJLS010000188.1"/>
</dbReference>
<dbReference type="Pfam" id="PF08889">
    <property type="entry name" value="WbqC"/>
    <property type="match status" value="1"/>
</dbReference>
<evidence type="ECO:0000313" key="2">
    <source>
        <dbReference type="Proteomes" id="UP000494117"/>
    </source>
</evidence>
<accession>A0A6S7DCH0</accession>
<dbReference type="InterPro" id="IPR014985">
    <property type="entry name" value="WbqC"/>
</dbReference>
<evidence type="ECO:0000313" key="1">
    <source>
        <dbReference type="EMBL" id="CAB3884532.1"/>
    </source>
</evidence>
<gene>
    <name evidence="1" type="ORF">LMG26858_03405</name>
</gene>
<evidence type="ECO:0008006" key="3">
    <source>
        <dbReference type="Google" id="ProtNLM"/>
    </source>
</evidence>
<sequence length="245" mass="27935">MKSAQKRVAIVQSNYIPWKGYFDMMGSVDTFIFLDDVQSTRRDWRTRNRIKTANGEAWLTIPVHHDRDLRICEVAVADRKWAAKHWRTLELAYARAPFMNELRPWLADLYERAGNQENLSAINQMFIGEICAFLGIGTELKASHEVLSFEALDRFDPTTRLAELCRAVGGTHYLSGPAAQAYLDKSIFNERGIGVEWMSYAGYPEYPQLHGEFRHDVTVLDMLLMTGRDAARFIARDAAAGKEIA</sequence>
<dbReference type="EMBL" id="CADILG010000025">
    <property type="protein sequence ID" value="CAB3884532.1"/>
    <property type="molecule type" value="Genomic_DNA"/>
</dbReference>
<name>A0A6S7DCH0_9BURK</name>
<reference evidence="1 2" key="1">
    <citation type="submission" date="2020-04" db="EMBL/GenBank/DDBJ databases">
        <authorList>
            <person name="De Canck E."/>
        </authorList>
    </citation>
    <scope>NUCLEOTIDE SEQUENCE [LARGE SCALE GENOMIC DNA]</scope>
    <source>
        <strain evidence="1 2">LMG 26858</strain>
    </source>
</reference>
<proteinExistence type="predicted"/>
<dbReference type="AlphaFoldDB" id="A0A6S7DCH0"/>
<protein>
    <recommendedName>
        <fullName evidence="3">WbqC-like protein family protein</fullName>
    </recommendedName>
</protein>
<dbReference type="Proteomes" id="UP000494117">
    <property type="component" value="Unassembled WGS sequence"/>
</dbReference>
<keyword evidence="2" id="KW-1185">Reference proteome</keyword>
<organism evidence="1 2">
    <name type="scientific">Achromobacter anxifer</name>
    <dbReference type="NCBI Taxonomy" id="1287737"/>
    <lineage>
        <taxon>Bacteria</taxon>
        <taxon>Pseudomonadati</taxon>
        <taxon>Pseudomonadota</taxon>
        <taxon>Betaproteobacteria</taxon>
        <taxon>Burkholderiales</taxon>
        <taxon>Alcaligenaceae</taxon>
        <taxon>Achromobacter</taxon>
    </lineage>
</organism>